<dbReference type="GO" id="GO:0050661">
    <property type="term" value="F:NADP binding"/>
    <property type="evidence" value="ECO:0007669"/>
    <property type="project" value="InterPro"/>
</dbReference>
<dbReference type="Proteomes" id="UP001055025">
    <property type="component" value="Unassembled WGS sequence"/>
</dbReference>
<dbReference type="AlphaFoldDB" id="A0AAV5B4X4"/>
<protein>
    <submittedName>
        <fullName evidence="7">2-hydroxy-3-oxopropionate reductase</fullName>
    </submittedName>
</protein>
<keyword evidence="3" id="KW-0520">NAD</keyword>
<evidence type="ECO:0000313" key="7">
    <source>
        <dbReference type="EMBL" id="GJM55828.1"/>
    </source>
</evidence>
<dbReference type="Pfam" id="PF14833">
    <property type="entry name" value="NAD_binding_11"/>
    <property type="match status" value="1"/>
</dbReference>
<dbReference type="PANTHER" id="PTHR43060">
    <property type="entry name" value="3-HYDROXYISOBUTYRATE DEHYDROGENASE-LIKE 1, MITOCHONDRIAL-RELATED"/>
    <property type="match status" value="1"/>
</dbReference>
<comment type="caution">
    <text evidence="7">The sequence shown here is derived from an EMBL/GenBank/DDBJ whole genome shotgun (WGS) entry which is preliminary data.</text>
</comment>
<dbReference type="InterPro" id="IPR029154">
    <property type="entry name" value="HIBADH-like_NADP-bd"/>
</dbReference>
<evidence type="ECO:0000256" key="4">
    <source>
        <dbReference type="PIRSR" id="PIRSR000103-1"/>
    </source>
</evidence>
<dbReference type="GO" id="GO:0016491">
    <property type="term" value="F:oxidoreductase activity"/>
    <property type="evidence" value="ECO:0007669"/>
    <property type="project" value="UniProtKB-KW"/>
</dbReference>
<gene>
    <name evidence="7" type="primary">glxR</name>
    <name evidence="7" type="ORF">ATOP_14830</name>
</gene>
<feature type="domain" description="6-phosphogluconate dehydrogenase NADP-binding" evidence="5">
    <location>
        <begin position="6"/>
        <end position="165"/>
    </location>
</feature>
<evidence type="ECO:0000259" key="6">
    <source>
        <dbReference type="Pfam" id="PF14833"/>
    </source>
</evidence>
<dbReference type="Pfam" id="PF03446">
    <property type="entry name" value="NAD_binding_2"/>
    <property type="match status" value="1"/>
</dbReference>
<proteinExistence type="inferred from homology"/>
<dbReference type="InterPro" id="IPR008927">
    <property type="entry name" value="6-PGluconate_DH-like_C_sf"/>
</dbReference>
<dbReference type="RefSeq" id="WP_135978325.1">
    <property type="nucleotide sequence ID" value="NZ_BQKC01000001.1"/>
</dbReference>
<comment type="similarity">
    <text evidence="1">Belongs to the HIBADH-related family.</text>
</comment>
<evidence type="ECO:0000256" key="3">
    <source>
        <dbReference type="ARBA" id="ARBA00023027"/>
    </source>
</evidence>
<feature type="domain" description="3-hydroxyisobutyrate dehydrogenase-like NAD-binding" evidence="6">
    <location>
        <begin position="168"/>
        <end position="284"/>
    </location>
</feature>
<dbReference type="PIRSF" id="PIRSF000103">
    <property type="entry name" value="HIBADH"/>
    <property type="match status" value="1"/>
</dbReference>
<sequence length="345" mass="34961">MRKIERIGFVGCGIMGAPIARHLLEAGFAVTVCTRTPEKARPLLDAGARWAPTPAAACEGAQAVFTMVGMPEDVEEVYLGRDGLLAAAEPGTFLVDLTTSRPELARELSEAASAMDVTAFDCPVTGGQEGAEAGTLTLIAGATEAQAAPLLGALEAFSSRIFWFGRPGAGQAAKLCNQVSLAGAMVGACEAVAFARAQGLPVGEVCEMVGSGMGATRALGAFAAKMEEGDWKPGFKVCHMAKDLGLAVEAADDEGLALPGAETVGTLYRTLAAVGGADLGTQALEVLYEEEADAAAAGLDWSHAALDDEGDGDGCCGGHHHGDGCCGGHHHGHDGCGCSGEGHGH</sequence>
<name>A0AAV5B4X4_9ACTN</name>
<feature type="active site" evidence="4">
    <location>
        <position position="174"/>
    </location>
</feature>
<organism evidence="7 8">
    <name type="scientific">Granulimonas faecalis</name>
    <dbReference type="NCBI Taxonomy" id="2894155"/>
    <lineage>
        <taxon>Bacteria</taxon>
        <taxon>Bacillati</taxon>
        <taxon>Actinomycetota</taxon>
        <taxon>Coriobacteriia</taxon>
        <taxon>Coriobacteriales</taxon>
        <taxon>Kribbibacteriaceae</taxon>
        <taxon>Granulimonas</taxon>
    </lineage>
</organism>
<dbReference type="EMBL" id="BQKC01000001">
    <property type="protein sequence ID" value="GJM55828.1"/>
    <property type="molecule type" value="Genomic_DNA"/>
</dbReference>
<evidence type="ECO:0000256" key="2">
    <source>
        <dbReference type="ARBA" id="ARBA00023002"/>
    </source>
</evidence>
<keyword evidence="8" id="KW-1185">Reference proteome</keyword>
<keyword evidence="2" id="KW-0560">Oxidoreductase</keyword>
<accession>A0AAV5B4X4</accession>
<dbReference type="InterPro" id="IPR013328">
    <property type="entry name" value="6PGD_dom2"/>
</dbReference>
<dbReference type="InterPro" id="IPR015815">
    <property type="entry name" value="HIBADH-related"/>
</dbReference>
<dbReference type="InterPro" id="IPR036291">
    <property type="entry name" value="NAD(P)-bd_dom_sf"/>
</dbReference>
<dbReference type="InterPro" id="IPR006115">
    <property type="entry name" value="6PGDH_NADP-bd"/>
</dbReference>
<dbReference type="GO" id="GO:0051287">
    <property type="term" value="F:NAD binding"/>
    <property type="evidence" value="ECO:0007669"/>
    <property type="project" value="InterPro"/>
</dbReference>
<dbReference type="PANTHER" id="PTHR43060:SF15">
    <property type="entry name" value="3-HYDROXYISOBUTYRATE DEHYDROGENASE-LIKE 1, MITOCHONDRIAL-RELATED"/>
    <property type="match status" value="1"/>
</dbReference>
<evidence type="ECO:0000256" key="1">
    <source>
        <dbReference type="ARBA" id="ARBA00009080"/>
    </source>
</evidence>
<reference evidence="7" key="1">
    <citation type="journal article" date="2022" name="Int. J. Syst. Evol. Microbiol.">
        <title>Granulimonas faecalis gen. nov., sp. nov., and Leptogranulimonas caecicola gen. nov., sp. nov., novel lactate-producing Atopobiaceae bacteria isolated from mouse intestines, and an emended description of the family Atopobiaceae.</title>
        <authorList>
            <person name="Morinaga K."/>
            <person name="Kusada H."/>
            <person name="Sakamoto S."/>
            <person name="Murakami T."/>
            <person name="Toyoda A."/>
            <person name="Mori H."/>
            <person name="Meng X.Y."/>
            <person name="Takashino M."/>
            <person name="Murotomi K."/>
            <person name="Tamaki H."/>
        </authorList>
    </citation>
    <scope>NUCLEOTIDE SEQUENCE</scope>
    <source>
        <strain evidence="7">OPF53</strain>
    </source>
</reference>
<dbReference type="SUPFAM" id="SSF51735">
    <property type="entry name" value="NAD(P)-binding Rossmann-fold domains"/>
    <property type="match status" value="1"/>
</dbReference>
<evidence type="ECO:0000259" key="5">
    <source>
        <dbReference type="Pfam" id="PF03446"/>
    </source>
</evidence>
<dbReference type="Gene3D" id="1.10.1040.10">
    <property type="entry name" value="N-(1-d-carboxylethyl)-l-norvaline Dehydrogenase, domain 2"/>
    <property type="match status" value="1"/>
</dbReference>
<evidence type="ECO:0000313" key="8">
    <source>
        <dbReference type="Proteomes" id="UP001055025"/>
    </source>
</evidence>
<dbReference type="Gene3D" id="3.40.50.720">
    <property type="entry name" value="NAD(P)-binding Rossmann-like Domain"/>
    <property type="match status" value="1"/>
</dbReference>
<dbReference type="SUPFAM" id="SSF48179">
    <property type="entry name" value="6-phosphogluconate dehydrogenase C-terminal domain-like"/>
    <property type="match status" value="1"/>
</dbReference>